<sequence length="152" mass="16903">MCVAVALADLETQAYWDLSYPSASVPSSPTLDSMISTVRNLLVDAVQLRLRSDVPLSVYLSGGIDSSAVAGIAAHLLREKDRDAKLKIFALETSPRAATWRLVEKWILRQPEAVKPFITEELYVRKKVLFDPLSLLGSSRFKSRISQANVER</sequence>
<dbReference type="Gene3D" id="3.40.50.620">
    <property type="entry name" value="HUPs"/>
    <property type="match status" value="1"/>
</dbReference>
<reference evidence="4" key="1">
    <citation type="submission" date="2023-03" db="EMBL/GenBank/DDBJ databases">
        <title>Massive genome expansion in bonnet fungi (Mycena s.s.) driven by repeated elements and novel gene families across ecological guilds.</title>
        <authorList>
            <consortium name="Lawrence Berkeley National Laboratory"/>
            <person name="Harder C.B."/>
            <person name="Miyauchi S."/>
            <person name="Viragh M."/>
            <person name="Kuo A."/>
            <person name="Thoen E."/>
            <person name="Andreopoulos B."/>
            <person name="Lu D."/>
            <person name="Skrede I."/>
            <person name="Drula E."/>
            <person name="Henrissat B."/>
            <person name="Morin E."/>
            <person name="Kohler A."/>
            <person name="Barry K."/>
            <person name="LaButti K."/>
            <person name="Morin E."/>
            <person name="Salamov A."/>
            <person name="Lipzen A."/>
            <person name="Mereny Z."/>
            <person name="Hegedus B."/>
            <person name="Baldrian P."/>
            <person name="Stursova M."/>
            <person name="Weitz H."/>
            <person name="Taylor A."/>
            <person name="Grigoriev I.V."/>
            <person name="Nagy L.G."/>
            <person name="Martin F."/>
            <person name="Kauserud H."/>
        </authorList>
    </citation>
    <scope>NUCLEOTIDE SEQUENCE</scope>
    <source>
        <strain evidence="4">CBHHK067</strain>
    </source>
</reference>
<dbReference type="Proteomes" id="UP001221757">
    <property type="component" value="Unassembled WGS sequence"/>
</dbReference>
<feature type="domain" description="Asparagine synthetase" evidence="3">
    <location>
        <begin position="38"/>
        <end position="93"/>
    </location>
</feature>
<dbReference type="GO" id="GO:0006529">
    <property type="term" value="P:asparagine biosynthetic process"/>
    <property type="evidence" value="ECO:0007669"/>
    <property type="project" value="InterPro"/>
</dbReference>
<protein>
    <recommendedName>
        <fullName evidence="3">Asparagine synthetase domain-containing protein</fullName>
    </recommendedName>
</protein>
<evidence type="ECO:0000313" key="4">
    <source>
        <dbReference type="EMBL" id="KAJ7691734.1"/>
    </source>
</evidence>
<evidence type="ECO:0000256" key="1">
    <source>
        <dbReference type="ARBA" id="ARBA00022741"/>
    </source>
</evidence>
<dbReference type="PANTHER" id="PTHR11772:SF17">
    <property type="entry name" value="ASPARAGINE SYNTHETASE (EUROFUNG)"/>
    <property type="match status" value="1"/>
</dbReference>
<dbReference type="GO" id="GO:0005829">
    <property type="term" value="C:cytosol"/>
    <property type="evidence" value="ECO:0007669"/>
    <property type="project" value="TreeGrafter"/>
</dbReference>
<dbReference type="InterPro" id="IPR014729">
    <property type="entry name" value="Rossmann-like_a/b/a_fold"/>
</dbReference>
<keyword evidence="2" id="KW-0067">ATP-binding</keyword>
<dbReference type="SUPFAM" id="SSF52402">
    <property type="entry name" value="Adenine nucleotide alpha hydrolases-like"/>
    <property type="match status" value="1"/>
</dbReference>
<proteinExistence type="predicted"/>
<accession>A0AAD7DKK4</accession>
<dbReference type="PANTHER" id="PTHR11772">
    <property type="entry name" value="ASPARAGINE SYNTHETASE"/>
    <property type="match status" value="1"/>
</dbReference>
<organism evidence="4 5">
    <name type="scientific">Mycena rosella</name>
    <name type="common">Pink bonnet</name>
    <name type="synonym">Agaricus rosellus</name>
    <dbReference type="NCBI Taxonomy" id="1033263"/>
    <lineage>
        <taxon>Eukaryota</taxon>
        <taxon>Fungi</taxon>
        <taxon>Dikarya</taxon>
        <taxon>Basidiomycota</taxon>
        <taxon>Agaricomycotina</taxon>
        <taxon>Agaricomycetes</taxon>
        <taxon>Agaricomycetidae</taxon>
        <taxon>Agaricales</taxon>
        <taxon>Marasmiineae</taxon>
        <taxon>Mycenaceae</taxon>
        <taxon>Mycena</taxon>
    </lineage>
</organism>
<comment type="caution">
    <text evidence="4">The sequence shown here is derived from an EMBL/GenBank/DDBJ whole genome shotgun (WGS) entry which is preliminary data.</text>
</comment>
<name>A0AAD7DKK4_MYCRO</name>
<evidence type="ECO:0000313" key="5">
    <source>
        <dbReference type="Proteomes" id="UP001221757"/>
    </source>
</evidence>
<evidence type="ECO:0000256" key="2">
    <source>
        <dbReference type="ARBA" id="ARBA00022840"/>
    </source>
</evidence>
<evidence type="ECO:0000259" key="3">
    <source>
        <dbReference type="Pfam" id="PF00733"/>
    </source>
</evidence>
<dbReference type="Pfam" id="PF00733">
    <property type="entry name" value="Asn_synthase"/>
    <property type="match status" value="1"/>
</dbReference>
<dbReference type="EMBL" id="JARKIE010000056">
    <property type="protein sequence ID" value="KAJ7691734.1"/>
    <property type="molecule type" value="Genomic_DNA"/>
</dbReference>
<gene>
    <name evidence="4" type="ORF">B0H17DRAFT_1200858</name>
</gene>
<dbReference type="InterPro" id="IPR001962">
    <property type="entry name" value="Asn_synthase"/>
</dbReference>
<keyword evidence="5" id="KW-1185">Reference proteome</keyword>
<dbReference type="InterPro" id="IPR050795">
    <property type="entry name" value="Asn_Synthetase"/>
</dbReference>
<dbReference type="GO" id="GO:0004066">
    <property type="term" value="F:asparagine synthase (glutamine-hydrolyzing) activity"/>
    <property type="evidence" value="ECO:0007669"/>
    <property type="project" value="InterPro"/>
</dbReference>
<dbReference type="GO" id="GO:0005524">
    <property type="term" value="F:ATP binding"/>
    <property type="evidence" value="ECO:0007669"/>
    <property type="project" value="UniProtKB-KW"/>
</dbReference>
<dbReference type="AlphaFoldDB" id="A0AAD7DKK4"/>
<keyword evidence="1" id="KW-0547">Nucleotide-binding</keyword>